<protein>
    <submittedName>
        <fullName evidence="2">Uncharacterized protein</fullName>
    </submittedName>
</protein>
<reference evidence="3" key="1">
    <citation type="submission" date="2017-03" db="EMBL/GenBank/DDBJ databases">
        <title>Phytopthora megakarya and P. palmivora, two closely related causual agents of cacao black pod achieved similar genome size and gene model numbers by different mechanisms.</title>
        <authorList>
            <person name="Ali S."/>
            <person name="Shao J."/>
            <person name="Larry D.J."/>
            <person name="Kronmiller B."/>
            <person name="Shen D."/>
            <person name="Strem M.D."/>
            <person name="Melnick R.L."/>
            <person name="Guiltinan M.J."/>
            <person name="Tyler B.M."/>
            <person name="Meinhardt L.W."/>
            <person name="Bailey B.A."/>
        </authorList>
    </citation>
    <scope>NUCLEOTIDE SEQUENCE [LARGE SCALE GENOMIC DNA]</scope>
    <source>
        <strain evidence="3">zdho120</strain>
    </source>
</reference>
<evidence type="ECO:0000313" key="3">
    <source>
        <dbReference type="Proteomes" id="UP000198211"/>
    </source>
</evidence>
<comment type="caution">
    <text evidence="2">The sequence shown here is derived from an EMBL/GenBank/DDBJ whole genome shotgun (WGS) entry which is preliminary data.</text>
</comment>
<organism evidence="2 3">
    <name type="scientific">Phytophthora megakarya</name>
    <dbReference type="NCBI Taxonomy" id="4795"/>
    <lineage>
        <taxon>Eukaryota</taxon>
        <taxon>Sar</taxon>
        <taxon>Stramenopiles</taxon>
        <taxon>Oomycota</taxon>
        <taxon>Peronosporomycetes</taxon>
        <taxon>Peronosporales</taxon>
        <taxon>Peronosporaceae</taxon>
        <taxon>Phytophthora</taxon>
    </lineage>
</organism>
<proteinExistence type="predicted"/>
<keyword evidence="3" id="KW-1185">Reference proteome</keyword>
<dbReference type="Proteomes" id="UP000198211">
    <property type="component" value="Unassembled WGS sequence"/>
</dbReference>
<feature type="non-terminal residue" evidence="2">
    <location>
        <position position="1"/>
    </location>
</feature>
<evidence type="ECO:0000256" key="1">
    <source>
        <dbReference type="SAM" id="MobiDB-lite"/>
    </source>
</evidence>
<dbReference type="AlphaFoldDB" id="A0A225UJL9"/>
<sequence>LETCGDRDLERQLTPSQLRDIHTLEDIVSDIQKVEKRVSNRSSSQSSSGRDDKRHTSSSGSYGRHENLITELQTRASSEKPDEYSNDYYNDDPIDFYEEDEADQDECDSDCGSRDEMQVTSVHKTMDNSQVDLVKVDPDLCRLCQQVHDFGKCEAFDELAKILRTNVDKKNISPELQKLVFADLVIDAECLYAFTGKCEWPGQHQQR</sequence>
<feature type="region of interest" description="Disordered" evidence="1">
    <location>
        <begin position="34"/>
        <end position="94"/>
    </location>
</feature>
<accession>A0A225UJL9</accession>
<gene>
    <name evidence="2" type="ORF">PHMEG_00037589</name>
</gene>
<dbReference type="EMBL" id="NBNE01016659">
    <property type="protein sequence ID" value="OWY93130.1"/>
    <property type="molecule type" value="Genomic_DNA"/>
</dbReference>
<name>A0A225UJL9_9STRA</name>
<evidence type="ECO:0000313" key="2">
    <source>
        <dbReference type="EMBL" id="OWY93130.1"/>
    </source>
</evidence>
<dbReference type="OrthoDB" id="128282at2759"/>